<gene>
    <name evidence="3" type="ordered locus">Rta_37070</name>
</gene>
<feature type="compositionally biased region" description="Pro residues" evidence="1">
    <location>
        <begin position="928"/>
        <end position="939"/>
    </location>
</feature>
<feature type="domain" description="YhdP central" evidence="2">
    <location>
        <begin position="2"/>
        <end position="1331"/>
    </location>
</feature>
<dbReference type="KEGG" id="rta:Rta_37070"/>
<dbReference type="eggNOG" id="COG3164">
    <property type="taxonomic scope" value="Bacteria"/>
</dbReference>
<reference evidence="3 4" key="2">
    <citation type="journal article" date="2011" name="PLoS ONE">
        <title>The Cyst-Dividing Bacterium Ramlibacter tataouinensis TTB310 Genome Reveals a Well-Stocked Toolbox for Adaptation to a Desert Environment.</title>
        <authorList>
            <person name="De Luca G."/>
            <person name="Barakat M."/>
            <person name="Ortet P."/>
            <person name="Fochesato S."/>
            <person name="Jourlin-Castelli C."/>
            <person name="Ansaldi M."/>
            <person name="Py B."/>
            <person name="Fichant G."/>
            <person name="Coutinho P.M."/>
            <person name="Voulhoux R."/>
            <person name="Bastien O."/>
            <person name="Marechal E."/>
            <person name="Henrissat B."/>
            <person name="Quentin Y."/>
            <person name="Noirot P."/>
            <person name="Filloux A."/>
            <person name="Mejean V."/>
            <person name="Dubow M.S."/>
            <person name="Barras F."/>
            <person name="Barbe V."/>
            <person name="Weissenbach J."/>
            <person name="Mihalcescu I."/>
            <person name="Vermeglio A."/>
            <person name="Achouak W."/>
            <person name="Heulin T."/>
        </authorList>
    </citation>
    <scope>NUCLEOTIDE SEQUENCE [LARGE SCALE GENOMIC DNA]</scope>
    <source>
        <strain evidence="4">ATCC BAA-407 / DSM 14655 / LMG 21543 / TTB310</strain>
    </source>
</reference>
<dbReference type="PANTHER" id="PTHR38690">
    <property type="entry name" value="PROTEASE-RELATED"/>
    <property type="match status" value="1"/>
</dbReference>
<dbReference type="HOGENOM" id="CLU_003522_4_0_4"/>
<accession>F5Y254</accession>
<evidence type="ECO:0000256" key="1">
    <source>
        <dbReference type="SAM" id="MobiDB-lite"/>
    </source>
</evidence>
<dbReference type="InterPro" id="IPR011836">
    <property type="entry name" value="YhdP"/>
</dbReference>
<feature type="region of interest" description="Disordered" evidence="1">
    <location>
        <begin position="1332"/>
        <end position="1356"/>
    </location>
</feature>
<dbReference type="PANTHER" id="PTHR38690:SF1">
    <property type="entry name" value="PROTEASE"/>
    <property type="match status" value="1"/>
</dbReference>
<dbReference type="NCBIfam" id="TIGR02099">
    <property type="entry name" value="YhdP family protein"/>
    <property type="match status" value="1"/>
</dbReference>
<dbReference type="Proteomes" id="UP000008385">
    <property type="component" value="Chromosome"/>
</dbReference>
<evidence type="ECO:0000259" key="2">
    <source>
        <dbReference type="Pfam" id="PF13116"/>
    </source>
</evidence>
<evidence type="ECO:0000313" key="3">
    <source>
        <dbReference type="EMBL" id="AEG94822.1"/>
    </source>
</evidence>
<sequence length="1356" mass="142667">MWLLVTFWLALVLAWGALHAWIVPRIGDFRPWIEAQATRALGVPVRIGDIRAASHGLAPSFELRDVVLLDAQGREALRLAQVRGALSPRSLWHLGFDQLVVDGPQLRARRGADGAWWVAGLRLSSGEGDSAAADWFFRQREFVIRGGTVHWTDEQRGLAPVVLEQVDLVVRNSARRHALRLDATPPAGWGARFSVRGEFRQPLLSAHAGRWRDWEGQLHADFQQIDLEPLGRHGPVQALQAGGRGRVRAWLDVVRGQVAGGTADVSLQGARAALAPDKPPLALATLSGRLAGRWQAGRLELETRDLQFVTEAGLRWPGGNLVLAWSAAQEGRPEQGSLRADRLDLAALGQLAAHLPLEPAAAAALAAHAPAGLVETVQARWQGPPGRPDKYEARGRVTGLAVGPGPGEAGVGTPGVEGANIDFDLTEEGGKVRLQIERGAVALPGVLEEARIPVDQLQAQLQWQRSGERLSLSGSGLRFSNADLQGEGQFSWRTADVPGRRFPGVLDLQASLARADGARVWRYLPLGVPKGTRDYVREAVLAGEVRGARVRVRGDLHDFPFSDARRGEFRISAPVRDAVYAYAPRSLVPGPAPWPALTGLSGELVFERGGLRVGAAQGRLGSGPALQVQADASIPDLRNATVMVQGQVRGPLAESLAVVNGSPLAAMVGSGLARASATGPAEVRLQLALPLADLASAKMQGSVTLAGNDVQITPDSPSLARARGVIGFSERGFSLAGVQARALGGEVRIEGGSRQAPAAGASEPSAVLRVQGTATAEGLRQAHELGLLAGLARNASGGAAYSATIALRPGQPDISVSSNLQGLALGLPPPLNKAAEAVLPLRFEAGAVHGTARPHDRWLLELGRLASVRYVRDVSGAEPQVVRGAIAVGLEAGEEAPMPEQGVVANIHLATVDVDAWESVLGAAAGATPPPSPPPPPATAGPAARPADPAAASGYLPTTLAVRARALVAQGRTLHDVVVGGSREGLTWRANVDAAELNGYVEYRQSSSGAGAGRLYARLTRLALAAAAAGEVEAILEQQPQSSIPALDVVVDDFELRGKKLGRLEIDAVNRGPGAVAREGGIREWRLNKLSLGMPEATFSATGNWAALGAQAVVPGGPPAGPRPADERRRSVMSFRLDLADAGGLLSRLGMPGVVQGGRGRLEGQVAWMGSPLSPDYPSLNGSFAVNVESGQFLKADPGLAKLLSVLSLQSLPRRLTLDFRDVFSEGFAFDFVRGDASIQQGMAFTNNLQMKGINAAVLMEGRADIARETQDIRVVVVPEINAGTASLVATVINPAIGLGTFLAQFFLRQPLMRAATQEFLVDGTWADPRVTRVPRRPSAAADPSAPPPAQVQGSN</sequence>
<dbReference type="Pfam" id="PF13116">
    <property type="entry name" value="YhdP"/>
    <property type="match status" value="1"/>
</dbReference>
<feature type="region of interest" description="Disordered" evidence="1">
    <location>
        <begin position="923"/>
        <end position="950"/>
    </location>
</feature>
<keyword evidence="4" id="KW-1185">Reference proteome</keyword>
<proteinExistence type="predicted"/>
<dbReference type="InterPro" id="IPR025263">
    <property type="entry name" value="YhdP_central"/>
</dbReference>
<name>F5Y254_RAMTT</name>
<reference evidence="4" key="1">
    <citation type="submission" date="2006-01" db="EMBL/GenBank/DDBJ databases">
        <title>Genome of the cyst-dividing bacterium Ramlibacter tataouinensis.</title>
        <authorList>
            <person name="Barakat M."/>
            <person name="Ortet P."/>
            <person name="De Luca G."/>
            <person name="Jourlin-Castelli C."/>
            <person name="Ansaldi M."/>
            <person name="Py B."/>
            <person name="Fichant G."/>
            <person name="Coutinho P."/>
            <person name="Voulhoux R."/>
            <person name="Bastien O."/>
            <person name="Roy S."/>
            <person name="Marechal E."/>
            <person name="Henrissat B."/>
            <person name="Quentin Y."/>
            <person name="Noirot P."/>
            <person name="Filloux A."/>
            <person name="Mejean V."/>
            <person name="DuBow M."/>
            <person name="Barras F."/>
            <person name="Heulin T."/>
        </authorList>
    </citation>
    <scope>NUCLEOTIDE SEQUENCE [LARGE SCALE GENOMIC DNA]</scope>
    <source>
        <strain evidence="4">ATCC BAA-407 / DSM 14655 / LMG 21543 / TTB310</strain>
    </source>
</reference>
<dbReference type="EMBL" id="CP000245">
    <property type="protein sequence ID" value="AEG94822.1"/>
    <property type="molecule type" value="Genomic_DNA"/>
</dbReference>
<dbReference type="STRING" id="365046.Rta_37070"/>
<feature type="compositionally biased region" description="Low complexity" evidence="1">
    <location>
        <begin position="940"/>
        <end position="950"/>
    </location>
</feature>
<organism evidence="3 4">
    <name type="scientific">Ramlibacter tataouinensis (strain ATCC BAA-407 / DSM 14655 / LMG 21543 / TTB310)</name>
    <dbReference type="NCBI Taxonomy" id="365046"/>
    <lineage>
        <taxon>Bacteria</taxon>
        <taxon>Pseudomonadati</taxon>
        <taxon>Pseudomonadota</taxon>
        <taxon>Betaproteobacteria</taxon>
        <taxon>Burkholderiales</taxon>
        <taxon>Comamonadaceae</taxon>
        <taxon>Ramlibacter</taxon>
    </lineage>
</organism>
<dbReference type="PATRIC" id="fig|365046.3.peg.3798"/>
<evidence type="ECO:0000313" key="4">
    <source>
        <dbReference type="Proteomes" id="UP000008385"/>
    </source>
</evidence>
<protein>
    <recommendedName>
        <fullName evidence="2">YhdP central domain-containing protein</fullName>
    </recommendedName>
</protein>